<dbReference type="InterPro" id="IPR016039">
    <property type="entry name" value="Thiolase-like"/>
</dbReference>
<dbReference type="InterPro" id="IPR050091">
    <property type="entry name" value="PKS_NRPS_Biosynth_Enz"/>
</dbReference>
<dbReference type="GO" id="GO:0004312">
    <property type="term" value="F:fatty acid synthase activity"/>
    <property type="evidence" value="ECO:0007669"/>
    <property type="project" value="TreeGrafter"/>
</dbReference>
<dbReference type="AlphaFoldDB" id="A0A1G8ID14"/>
<dbReference type="InterPro" id="IPR020841">
    <property type="entry name" value="PKS_Beta-ketoAc_synthase_dom"/>
</dbReference>
<protein>
    <submittedName>
        <fullName evidence="4">Beta-ketoacyl synthase, N-terminal domain</fullName>
    </submittedName>
</protein>
<dbReference type="Proteomes" id="UP000199050">
    <property type="component" value="Unassembled WGS sequence"/>
</dbReference>
<dbReference type="Pfam" id="PF00109">
    <property type="entry name" value="ketoacyl-synt"/>
    <property type="match status" value="1"/>
</dbReference>
<dbReference type="STRING" id="1174501.SAMN05216192_103202"/>
<dbReference type="RefSeq" id="WP_167360593.1">
    <property type="nucleotide sequence ID" value="NZ_CBCSKY010000001.1"/>
</dbReference>
<sequence length="411" mass="45295">MDDRRVVIVDYICDYPNRESGSPEELIRRKDAVWEQRMQELARSYNREQAEVSCFDGIFYPSVEERFRLEHVPQADSRFLLSSERITLSLMQTLADRNKLGPKNSLLVSVGTAQTDILSKYALMGVEGEDFRHAVKLIDPLGYLKLLQPGCTPAVQLISEASTSGISSMYSAYAKIRKGEFDTALTGGASAVTFPVPYELSQFGTGAERYTEPFEEGASGRYFSEGGAVFLLKERELALADGDVILAEIRDISAGSMGNPVVNRTAVKKLVSRSLEKAGVSPEAELFLELYGRGNEIDDTAEFSCLKALQKSYRNMRGGFLKEDIHYIVGYYGLTGVCRLLDARRTHSKLPGREISRPNAYIGTIGGEQWSSSPGDFGLFASVLYSMHGNCYSLLLQLEEAGAWSGGGAGR</sequence>
<dbReference type="PANTHER" id="PTHR43775:SF37">
    <property type="entry name" value="SI:DKEY-61P9.11"/>
    <property type="match status" value="1"/>
</dbReference>
<accession>A0A1G8ID14</accession>
<organism evidence="4 5">
    <name type="scientific">Paenibacillus typhae</name>
    <dbReference type="NCBI Taxonomy" id="1174501"/>
    <lineage>
        <taxon>Bacteria</taxon>
        <taxon>Bacillati</taxon>
        <taxon>Bacillota</taxon>
        <taxon>Bacilli</taxon>
        <taxon>Bacillales</taxon>
        <taxon>Paenibacillaceae</taxon>
        <taxon>Paenibacillus</taxon>
    </lineage>
</organism>
<evidence type="ECO:0000256" key="1">
    <source>
        <dbReference type="ARBA" id="ARBA00022450"/>
    </source>
</evidence>
<keyword evidence="5" id="KW-1185">Reference proteome</keyword>
<dbReference type="InterPro" id="IPR014030">
    <property type="entry name" value="Ketoacyl_synth_N"/>
</dbReference>
<proteinExistence type="predicted"/>
<dbReference type="Gene3D" id="3.40.47.10">
    <property type="match status" value="1"/>
</dbReference>
<dbReference type="SUPFAM" id="SSF53901">
    <property type="entry name" value="Thiolase-like"/>
    <property type="match status" value="2"/>
</dbReference>
<evidence type="ECO:0000313" key="5">
    <source>
        <dbReference type="Proteomes" id="UP000199050"/>
    </source>
</evidence>
<evidence type="ECO:0000256" key="2">
    <source>
        <dbReference type="ARBA" id="ARBA00022553"/>
    </source>
</evidence>
<evidence type="ECO:0000259" key="3">
    <source>
        <dbReference type="PROSITE" id="PS52004"/>
    </source>
</evidence>
<evidence type="ECO:0000313" key="4">
    <source>
        <dbReference type="EMBL" id="SDI16908.1"/>
    </source>
</evidence>
<dbReference type="GO" id="GO:0006633">
    <property type="term" value="P:fatty acid biosynthetic process"/>
    <property type="evidence" value="ECO:0007669"/>
    <property type="project" value="TreeGrafter"/>
</dbReference>
<keyword evidence="1" id="KW-0596">Phosphopantetheine</keyword>
<dbReference type="PANTHER" id="PTHR43775">
    <property type="entry name" value="FATTY ACID SYNTHASE"/>
    <property type="match status" value="1"/>
</dbReference>
<dbReference type="EMBL" id="FNDX01000003">
    <property type="protein sequence ID" value="SDI16908.1"/>
    <property type="molecule type" value="Genomic_DNA"/>
</dbReference>
<dbReference type="PROSITE" id="PS52004">
    <property type="entry name" value="KS3_2"/>
    <property type="match status" value="1"/>
</dbReference>
<reference evidence="5" key="1">
    <citation type="submission" date="2016-10" db="EMBL/GenBank/DDBJ databases">
        <authorList>
            <person name="Varghese N."/>
            <person name="Submissions S."/>
        </authorList>
    </citation>
    <scope>NUCLEOTIDE SEQUENCE [LARGE SCALE GENOMIC DNA]</scope>
    <source>
        <strain evidence="5">CGMCC 1.11012</strain>
    </source>
</reference>
<keyword evidence="2" id="KW-0597">Phosphoprotein</keyword>
<name>A0A1G8ID14_9BACL</name>
<feature type="domain" description="Ketosynthase family 3 (KS3)" evidence="3">
    <location>
        <begin position="1"/>
        <end position="387"/>
    </location>
</feature>
<gene>
    <name evidence="4" type="ORF">SAMN05216192_103202</name>
</gene>